<dbReference type="Gene3D" id="3.40.50.450">
    <property type="match status" value="1"/>
</dbReference>
<dbReference type="EMBL" id="DXIJ01000002">
    <property type="protein sequence ID" value="HIV85195.1"/>
    <property type="molecule type" value="Genomic_DNA"/>
</dbReference>
<name>A0A9D1PQU4_9FIRM</name>
<evidence type="ECO:0000313" key="2">
    <source>
        <dbReference type="Proteomes" id="UP000824162"/>
    </source>
</evidence>
<organism evidence="1 2">
    <name type="scientific">Candidatus Monoglobus merdigallinarum</name>
    <dbReference type="NCBI Taxonomy" id="2838698"/>
    <lineage>
        <taxon>Bacteria</taxon>
        <taxon>Bacillati</taxon>
        <taxon>Bacillota</taxon>
        <taxon>Clostridia</taxon>
        <taxon>Monoglobales</taxon>
        <taxon>Monoglobaceae</taxon>
        <taxon>Monoglobus</taxon>
    </lineage>
</organism>
<dbReference type="Proteomes" id="UP000824162">
    <property type="component" value="Unassembled WGS sequence"/>
</dbReference>
<gene>
    <name evidence="1" type="ORF">H9900_00110</name>
</gene>
<comment type="caution">
    <text evidence="1">The sequence shown here is derived from an EMBL/GenBank/DDBJ whole genome shotgun (WGS) entry which is preliminary data.</text>
</comment>
<reference evidence="1" key="2">
    <citation type="submission" date="2021-04" db="EMBL/GenBank/DDBJ databases">
        <authorList>
            <person name="Gilroy R."/>
        </authorList>
    </citation>
    <scope>NUCLEOTIDE SEQUENCE</scope>
    <source>
        <strain evidence="1">5790</strain>
    </source>
</reference>
<sequence>MCTGVSFDAGTACCFSGHRFIKNSDLELIKKNLIEIIKNLYAEGFRVFLSGGAIGFDTMAAEAVISLRNQLEDIRLVMALPCRNQDIKWTAGQKRLYNKVLSLADEVIYVSESYTAGCMHKRNRFMVDSSSAVVTYITHMGGGTAYTLNYALNTGGRRIINVLTMQ</sequence>
<dbReference type="PANTHER" id="PTHR38440">
    <property type="entry name" value="UPF0398 PROTEIN YPSA"/>
    <property type="match status" value="1"/>
</dbReference>
<dbReference type="AlphaFoldDB" id="A0A9D1PQU4"/>
<dbReference type="InterPro" id="IPR010697">
    <property type="entry name" value="YspA"/>
</dbReference>
<accession>A0A9D1PQU4</accession>
<proteinExistence type="predicted"/>
<dbReference type="Pfam" id="PF06908">
    <property type="entry name" value="YpsA"/>
    <property type="match status" value="1"/>
</dbReference>
<dbReference type="PANTHER" id="PTHR38440:SF1">
    <property type="entry name" value="UPF0398 PROTEIN SPR0331"/>
    <property type="match status" value="1"/>
</dbReference>
<protein>
    <submittedName>
        <fullName evidence="1">DUF1273 domain-containing protein</fullName>
    </submittedName>
</protein>
<dbReference type="SUPFAM" id="SSF102405">
    <property type="entry name" value="MCP/YpsA-like"/>
    <property type="match status" value="1"/>
</dbReference>
<reference evidence="1" key="1">
    <citation type="journal article" date="2021" name="PeerJ">
        <title>Extensive microbial diversity within the chicken gut microbiome revealed by metagenomics and culture.</title>
        <authorList>
            <person name="Gilroy R."/>
            <person name="Ravi A."/>
            <person name="Getino M."/>
            <person name="Pursley I."/>
            <person name="Horton D.L."/>
            <person name="Alikhan N.F."/>
            <person name="Baker D."/>
            <person name="Gharbi K."/>
            <person name="Hall N."/>
            <person name="Watson M."/>
            <person name="Adriaenssens E.M."/>
            <person name="Foster-Nyarko E."/>
            <person name="Jarju S."/>
            <person name="Secka A."/>
            <person name="Antonio M."/>
            <person name="Oren A."/>
            <person name="Chaudhuri R.R."/>
            <person name="La Ragione R."/>
            <person name="Hildebrand F."/>
            <person name="Pallen M.J."/>
        </authorList>
    </citation>
    <scope>NUCLEOTIDE SEQUENCE</scope>
    <source>
        <strain evidence="1">5790</strain>
    </source>
</reference>
<evidence type="ECO:0000313" key="1">
    <source>
        <dbReference type="EMBL" id="HIV85195.1"/>
    </source>
</evidence>